<evidence type="ECO:0000256" key="2">
    <source>
        <dbReference type="SAM" id="MobiDB-lite"/>
    </source>
</evidence>
<feature type="coiled-coil region" evidence="1">
    <location>
        <begin position="187"/>
        <end position="218"/>
    </location>
</feature>
<comment type="caution">
    <text evidence="3">The sequence shown here is derived from an EMBL/GenBank/DDBJ whole genome shotgun (WGS) entry which is preliminary data.</text>
</comment>
<dbReference type="Gene3D" id="1.10.30.10">
    <property type="entry name" value="High mobility group box domain"/>
    <property type="match status" value="1"/>
</dbReference>
<dbReference type="InterPro" id="IPR036910">
    <property type="entry name" value="HMG_box_dom_sf"/>
</dbReference>
<feature type="region of interest" description="Disordered" evidence="2">
    <location>
        <begin position="1"/>
        <end position="50"/>
    </location>
</feature>
<evidence type="ECO:0000313" key="3">
    <source>
        <dbReference type="EMBL" id="CAJ0582333.1"/>
    </source>
</evidence>
<proteinExistence type="predicted"/>
<dbReference type="EMBL" id="CATQJA010002664">
    <property type="protein sequence ID" value="CAJ0582333.1"/>
    <property type="molecule type" value="Genomic_DNA"/>
</dbReference>
<organism evidence="3 4">
    <name type="scientific">Mesorhabditis spiculigera</name>
    <dbReference type="NCBI Taxonomy" id="96644"/>
    <lineage>
        <taxon>Eukaryota</taxon>
        <taxon>Metazoa</taxon>
        <taxon>Ecdysozoa</taxon>
        <taxon>Nematoda</taxon>
        <taxon>Chromadorea</taxon>
        <taxon>Rhabditida</taxon>
        <taxon>Rhabditina</taxon>
        <taxon>Rhabditomorpha</taxon>
        <taxon>Rhabditoidea</taxon>
        <taxon>Rhabditidae</taxon>
        <taxon>Mesorhabditinae</taxon>
        <taxon>Mesorhabditis</taxon>
    </lineage>
</organism>
<name>A0AA36G7A2_9BILA</name>
<keyword evidence="1" id="KW-0175">Coiled coil</keyword>
<protein>
    <submittedName>
        <fullName evidence="3">Uncharacterized protein</fullName>
    </submittedName>
</protein>
<reference evidence="3" key="1">
    <citation type="submission" date="2023-06" db="EMBL/GenBank/DDBJ databases">
        <authorList>
            <person name="Delattre M."/>
        </authorList>
    </citation>
    <scope>NUCLEOTIDE SEQUENCE</scope>
    <source>
        <strain evidence="3">AF72</strain>
    </source>
</reference>
<evidence type="ECO:0000256" key="1">
    <source>
        <dbReference type="SAM" id="Coils"/>
    </source>
</evidence>
<sequence>MSSTSSPKKDRKIYQYFSQPAAKRFKDDNSDDGEAGSDAGGDWENGQPELPDFEGELVPISYLQQHIQPMIEYMKKNKKSTSSAKHFKKSATEYFAHKGIEDPGKWAKCLDHYLRIALRSTNLSIGHCCNILQHYLQKGETVREYPDWPKPPLNFQRTYAKNNGIKLGFGSGFSELTAAINGDADGRAEAEAEVVEANQRYVQEVKEFRELHDNLSDEQLQFIQKTIAKYEKLGRLQQKAPKGTPIKKKPAARVPFFETPYEAFCHAYRDQYTDLEPEKRTKKLTKKFKKLSDTELEVYQRLAE</sequence>
<gene>
    <name evidence="3" type="ORF">MSPICULIGERA_LOCUS20469</name>
</gene>
<dbReference type="Proteomes" id="UP001177023">
    <property type="component" value="Unassembled WGS sequence"/>
</dbReference>
<dbReference type="SUPFAM" id="SSF47095">
    <property type="entry name" value="HMG-box"/>
    <property type="match status" value="1"/>
</dbReference>
<dbReference type="AlphaFoldDB" id="A0AA36G7A2"/>
<evidence type="ECO:0000313" key="4">
    <source>
        <dbReference type="Proteomes" id="UP001177023"/>
    </source>
</evidence>
<accession>A0AA36G7A2</accession>
<feature type="non-terminal residue" evidence="3">
    <location>
        <position position="1"/>
    </location>
</feature>
<keyword evidence="4" id="KW-1185">Reference proteome</keyword>